<keyword evidence="1" id="KW-0547">Nucleotide-binding</keyword>
<proteinExistence type="predicted"/>
<dbReference type="GO" id="GO:0003924">
    <property type="term" value="F:GTPase activity"/>
    <property type="evidence" value="ECO:0007669"/>
    <property type="project" value="InterPro"/>
</dbReference>
<evidence type="ECO:0000256" key="1">
    <source>
        <dbReference type="ARBA" id="ARBA00022741"/>
    </source>
</evidence>
<gene>
    <name evidence="4" type="ORF">METZ01_LOCUS468539</name>
</gene>
<dbReference type="Pfam" id="PF00009">
    <property type="entry name" value="GTP_EFTU"/>
    <property type="match status" value="1"/>
</dbReference>
<dbReference type="Gene3D" id="3.40.50.300">
    <property type="entry name" value="P-loop containing nucleotide triphosphate hydrolases"/>
    <property type="match status" value="1"/>
</dbReference>
<dbReference type="PANTHER" id="PTHR43261">
    <property type="entry name" value="TRANSLATION ELONGATION FACTOR G-RELATED"/>
    <property type="match status" value="1"/>
</dbReference>
<dbReference type="InterPro" id="IPR027417">
    <property type="entry name" value="P-loop_NTPase"/>
</dbReference>
<evidence type="ECO:0000256" key="2">
    <source>
        <dbReference type="ARBA" id="ARBA00023134"/>
    </source>
</evidence>
<dbReference type="GO" id="GO:0032790">
    <property type="term" value="P:ribosome disassembly"/>
    <property type="evidence" value="ECO:0007669"/>
    <property type="project" value="TreeGrafter"/>
</dbReference>
<evidence type="ECO:0000313" key="4">
    <source>
        <dbReference type="EMBL" id="SVE15685.1"/>
    </source>
</evidence>
<feature type="non-terminal residue" evidence="4">
    <location>
        <position position="1"/>
    </location>
</feature>
<dbReference type="AlphaFoldDB" id="A0A383B8D4"/>
<dbReference type="EMBL" id="UINC01197946">
    <property type="protein sequence ID" value="SVE15685.1"/>
    <property type="molecule type" value="Genomic_DNA"/>
</dbReference>
<dbReference type="PANTHER" id="PTHR43261:SF7">
    <property type="entry name" value="ELONGATION FACTOR G-LIKE PROTEIN"/>
    <property type="match status" value="1"/>
</dbReference>
<organism evidence="4">
    <name type="scientific">marine metagenome</name>
    <dbReference type="NCBI Taxonomy" id="408172"/>
    <lineage>
        <taxon>unclassified sequences</taxon>
        <taxon>metagenomes</taxon>
        <taxon>ecological metagenomes</taxon>
    </lineage>
</organism>
<dbReference type="GO" id="GO:0005525">
    <property type="term" value="F:GTP binding"/>
    <property type="evidence" value="ECO:0007669"/>
    <property type="project" value="UniProtKB-KW"/>
</dbReference>
<accession>A0A383B8D4</accession>
<evidence type="ECO:0000259" key="3">
    <source>
        <dbReference type="Pfam" id="PF00009"/>
    </source>
</evidence>
<keyword evidence="2" id="KW-0342">GTP-binding</keyword>
<feature type="non-terminal residue" evidence="4">
    <location>
        <position position="211"/>
    </location>
</feature>
<feature type="domain" description="Tr-type G" evidence="3">
    <location>
        <begin position="10"/>
        <end position="152"/>
    </location>
</feature>
<name>A0A383B8D4_9ZZZZ</name>
<protein>
    <recommendedName>
        <fullName evidence="3">Tr-type G domain-containing protein</fullName>
    </recommendedName>
</protein>
<reference evidence="4" key="1">
    <citation type="submission" date="2018-05" db="EMBL/GenBank/DDBJ databases">
        <authorList>
            <person name="Lanie J.A."/>
            <person name="Ng W.-L."/>
            <person name="Kazmierczak K.M."/>
            <person name="Andrzejewski T.M."/>
            <person name="Davidsen T.M."/>
            <person name="Wayne K.J."/>
            <person name="Tettelin H."/>
            <person name="Glass J.I."/>
            <person name="Rusch D."/>
            <person name="Podicherti R."/>
            <person name="Tsui H.-C.T."/>
            <person name="Winkler M.E."/>
        </authorList>
    </citation>
    <scope>NUCLEOTIDE SEQUENCE</scope>
</reference>
<dbReference type="PRINTS" id="PR00315">
    <property type="entry name" value="ELONGATNFCT"/>
</dbReference>
<dbReference type="SUPFAM" id="SSF52540">
    <property type="entry name" value="P-loop containing nucleoside triphosphate hydrolases"/>
    <property type="match status" value="1"/>
</dbReference>
<sequence length="211" mass="22908">VASKIPSGPRCVAIVGPYLSGKTTLLESILNLCGATGRKGNVTDGNTVGDNSPEARARKMSVEVNVATTEYLGDEWTFLDTPGSVELIRETHVNLSIADAAIVVCEPGAAKVFAVTRLLLDLDEKGIPYIIFINKIDNTETKIKETFDALQGLTERPLVLREIPIREGELISGYVDLVSERAYAYKSGEPSDLIEIPEAETGRKDEERMGL</sequence>
<dbReference type="InterPro" id="IPR000795">
    <property type="entry name" value="T_Tr_GTP-bd_dom"/>
</dbReference>